<accession>Q0AB28</accession>
<evidence type="ECO:0008006" key="4">
    <source>
        <dbReference type="Google" id="ProtNLM"/>
    </source>
</evidence>
<dbReference type="KEGG" id="aeh:Mlg_0605"/>
<feature type="transmembrane region" description="Helical" evidence="1">
    <location>
        <begin position="88"/>
        <end position="108"/>
    </location>
</feature>
<feature type="transmembrane region" description="Helical" evidence="1">
    <location>
        <begin position="55"/>
        <end position="76"/>
    </location>
</feature>
<proteinExistence type="predicted"/>
<evidence type="ECO:0000256" key="1">
    <source>
        <dbReference type="SAM" id="Phobius"/>
    </source>
</evidence>
<evidence type="ECO:0000313" key="2">
    <source>
        <dbReference type="EMBL" id="ABI55959.1"/>
    </source>
</evidence>
<dbReference type="AlphaFoldDB" id="Q0AB28"/>
<feature type="transmembrane region" description="Helical" evidence="1">
    <location>
        <begin position="149"/>
        <end position="167"/>
    </location>
</feature>
<keyword evidence="3" id="KW-1185">Reference proteome</keyword>
<gene>
    <name evidence="2" type="ordered locus">Mlg_0605</name>
</gene>
<dbReference type="Proteomes" id="UP000001962">
    <property type="component" value="Chromosome"/>
</dbReference>
<dbReference type="HOGENOM" id="CLU_128121_0_0_6"/>
<name>Q0AB28_ALKEH</name>
<protein>
    <recommendedName>
        <fullName evidence="4">Yip1 domain-containing protein</fullName>
    </recommendedName>
</protein>
<keyword evidence="1" id="KW-1133">Transmembrane helix</keyword>
<reference evidence="3" key="1">
    <citation type="submission" date="2006-08" db="EMBL/GenBank/DDBJ databases">
        <title>Complete sequence of Alkalilimnicola ehrilichei MLHE-1.</title>
        <authorList>
            <person name="Copeland A."/>
            <person name="Lucas S."/>
            <person name="Lapidus A."/>
            <person name="Barry K."/>
            <person name="Detter J.C."/>
            <person name="Glavina del Rio T."/>
            <person name="Hammon N."/>
            <person name="Israni S."/>
            <person name="Dalin E."/>
            <person name="Tice H."/>
            <person name="Pitluck S."/>
            <person name="Sims D."/>
            <person name="Brettin T."/>
            <person name="Bruce D."/>
            <person name="Han C."/>
            <person name="Tapia R."/>
            <person name="Gilna P."/>
            <person name="Schmutz J."/>
            <person name="Larimer F."/>
            <person name="Land M."/>
            <person name="Hauser L."/>
            <person name="Kyrpides N."/>
            <person name="Mikhailova N."/>
            <person name="Oremland R.S."/>
            <person name="Hoeft S.E."/>
            <person name="Switzer-Blum J."/>
            <person name="Kulp T."/>
            <person name="King G."/>
            <person name="Tabita R."/>
            <person name="Witte B."/>
            <person name="Santini J.M."/>
            <person name="Basu P."/>
            <person name="Hollibaugh J.T."/>
            <person name="Xie G."/>
            <person name="Stolz J.F."/>
            <person name="Richardson P."/>
        </authorList>
    </citation>
    <scope>NUCLEOTIDE SEQUENCE [LARGE SCALE GENOMIC DNA]</scope>
    <source>
        <strain evidence="3">ATCC BAA-1101 / DSM 17681 / MLHE-1</strain>
    </source>
</reference>
<feature type="transmembrane region" description="Helical" evidence="1">
    <location>
        <begin position="114"/>
        <end position="137"/>
    </location>
</feature>
<sequence length="168" mass="17966">MPFLVENLRALLRILVFRASPAELSASRNLLILLIAGSVGIGYLAAGILPQPGPVELQLLAAMIVTLGLVYLALYWRGLLPRFNQTASAVFGTDLLLSLPMLLIQLQVAAVDEAGAGLLLAALTLWVWRLAVLGHVFAEAMDVRRSLGVLAAVVYMIIVLQIVSALAQ</sequence>
<organism evidence="2 3">
    <name type="scientific">Alkalilimnicola ehrlichii (strain ATCC BAA-1101 / DSM 17681 / MLHE-1)</name>
    <dbReference type="NCBI Taxonomy" id="187272"/>
    <lineage>
        <taxon>Bacteria</taxon>
        <taxon>Pseudomonadati</taxon>
        <taxon>Pseudomonadota</taxon>
        <taxon>Gammaproteobacteria</taxon>
        <taxon>Chromatiales</taxon>
        <taxon>Ectothiorhodospiraceae</taxon>
        <taxon>Alkalilimnicola</taxon>
    </lineage>
</organism>
<keyword evidence="1" id="KW-0472">Membrane</keyword>
<dbReference type="EMBL" id="CP000453">
    <property type="protein sequence ID" value="ABI55959.1"/>
    <property type="molecule type" value="Genomic_DNA"/>
</dbReference>
<evidence type="ECO:0000313" key="3">
    <source>
        <dbReference type="Proteomes" id="UP000001962"/>
    </source>
</evidence>
<keyword evidence="1" id="KW-0812">Transmembrane</keyword>
<feature type="transmembrane region" description="Helical" evidence="1">
    <location>
        <begin position="30"/>
        <end position="49"/>
    </location>
</feature>